<dbReference type="Pfam" id="PF02620">
    <property type="entry name" value="YceD"/>
    <property type="match status" value="1"/>
</dbReference>
<evidence type="ECO:0000256" key="1">
    <source>
        <dbReference type="SAM" id="MobiDB-lite"/>
    </source>
</evidence>
<feature type="region of interest" description="Disordered" evidence="1">
    <location>
        <begin position="170"/>
        <end position="242"/>
    </location>
</feature>
<dbReference type="Proteomes" id="UP000238348">
    <property type="component" value="Chromosome"/>
</dbReference>
<protein>
    <recommendedName>
        <fullName evidence="4">DUF177 domain-containing protein</fullName>
    </recommendedName>
</protein>
<reference evidence="2 3" key="1">
    <citation type="submission" date="2015-09" db="EMBL/GenBank/DDBJ databases">
        <title>Sorangium comparison.</title>
        <authorList>
            <person name="Zaburannyi N."/>
            <person name="Bunk B."/>
            <person name="Overmann J."/>
            <person name="Mueller R."/>
        </authorList>
    </citation>
    <scope>NUCLEOTIDE SEQUENCE [LARGE SCALE GENOMIC DNA]</scope>
    <source>
        <strain evidence="2 3">So ce26</strain>
    </source>
</reference>
<dbReference type="InterPro" id="IPR003772">
    <property type="entry name" value="YceD"/>
</dbReference>
<dbReference type="EMBL" id="CP012673">
    <property type="protein sequence ID" value="AUX43162.1"/>
    <property type="molecule type" value="Genomic_DNA"/>
</dbReference>
<dbReference type="AlphaFoldDB" id="A0A2L0EV57"/>
<dbReference type="RefSeq" id="WP_104981874.1">
    <property type="nucleotide sequence ID" value="NZ_CP012673.1"/>
</dbReference>
<feature type="region of interest" description="Disordered" evidence="1">
    <location>
        <begin position="93"/>
        <end position="131"/>
    </location>
</feature>
<proteinExistence type="predicted"/>
<evidence type="ECO:0008006" key="4">
    <source>
        <dbReference type="Google" id="ProtNLM"/>
    </source>
</evidence>
<gene>
    <name evidence="2" type="ORF">SOCE26_046050</name>
</gene>
<name>A0A2L0EV57_SORCE</name>
<accession>A0A2L0EV57</accession>
<feature type="compositionally biased region" description="Basic and acidic residues" evidence="1">
    <location>
        <begin position="93"/>
        <end position="107"/>
    </location>
</feature>
<evidence type="ECO:0000313" key="3">
    <source>
        <dbReference type="Proteomes" id="UP000238348"/>
    </source>
</evidence>
<sequence length="242" mass="25262">MSQVTVSAHDIDISGVALDVPLPVDWLNTELSDAEVTALAPGHLTARLSRSANEIVVRGRVKVAVATPCARCLAPASQDIDAELSLLLRPAPKAEAHGQGHRRDDGGRNGAPKAGAKAKEPEYEFSADEADVDTYDGETVVLDPFIREAILLEMPNFPLCSEACPGIGPAASREDREGGPSNLVSGAVEEEGAAPGLDPRLAPLSALREKLGQRPGASGKPERSPSTSPASAGIPKKKTKKE</sequence>
<dbReference type="OrthoDB" id="9790372at2"/>
<organism evidence="2 3">
    <name type="scientific">Sorangium cellulosum</name>
    <name type="common">Polyangium cellulosum</name>
    <dbReference type="NCBI Taxonomy" id="56"/>
    <lineage>
        <taxon>Bacteria</taxon>
        <taxon>Pseudomonadati</taxon>
        <taxon>Myxococcota</taxon>
        <taxon>Polyangia</taxon>
        <taxon>Polyangiales</taxon>
        <taxon>Polyangiaceae</taxon>
        <taxon>Sorangium</taxon>
    </lineage>
</organism>
<evidence type="ECO:0000313" key="2">
    <source>
        <dbReference type="EMBL" id="AUX43162.1"/>
    </source>
</evidence>